<protein>
    <recommendedName>
        <fullName evidence="2">Ig-like domain-containing protein</fullName>
    </recommendedName>
</protein>
<dbReference type="Gene3D" id="2.60.40.2700">
    <property type="match status" value="2"/>
</dbReference>
<accession>A0A561UZZ2</accession>
<dbReference type="InterPro" id="IPR007110">
    <property type="entry name" value="Ig-like_dom"/>
</dbReference>
<evidence type="ECO:0000259" key="2">
    <source>
        <dbReference type="PROSITE" id="PS50835"/>
    </source>
</evidence>
<feature type="chain" id="PRO_5021916502" description="Ig-like domain-containing protein" evidence="1">
    <location>
        <begin position="33"/>
        <end position="652"/>
    </location>
</feature>
<gene>
    <name evidence="3" type="ORF">FHX80_113410</name>
</gene>
<organism evidence="3 4">
    <name type="scientific">Streptomyces brevispora</name>
    <dbReference type="NCBI Taxonomy" id="887462"/>
    <lineage>
        <taxon>Bacteria</taxon>
        <taxon>Bacillati</taxon>
        <taxon>Actinomycetota</taxon>
        <taxon>Actinomycetes</taxon>
        <taxon>Kitasatosporales</taxon>
        <taxon>Streptomycetaceae</taxon>
        <taxon>Streptomyces</taxon>
    </lineage>
</organism>
<feature type="signal peptide" evidence="1">
    <location>
        <begin position="1"/>
        <end position="32"/>
    </location>
</feature>
<comment type="caution">
    <text evidence="3">The sequence shown here is derived from an EMBL/GenBank/DDBJ whole genome shotgun (WGS) entry which is preliminary data.</text>
</comment>
<proteinExistence type="predicted"/>
<dbReference type="RefSeq" id="WP_244318310.1">
    <property type="nucleotide sequence ID" value="NZ_VIWW01000001.1"/>
</dbReference>
<keyword evidence="1" id="KW-0732">Signal</keyword>
<evidence type="ECO:0000313" key="4">
    <source>
        <dbReference type="Proteomes" id="UP000318186"/>
    </source>
</evidence>
<dbReference type="EMBL" id="VIWW01000001">
    <property type="protein sequence ID" value="TWG04938.1"/>
    <property type="molecule type" value="Genomic_DNA"/>
</dbReference>
<sequence length="652" mass="66780">MALKIRRPKTAAVALAATVAAVSLGTALPSAAAGYTASAGPWSAAVALTGADGQQTLIDVQVAGDGAAFALWRDKAAGATGWDFRTAVRPVGSATWSAPHTLATGRDKNSAAVLAVSADGRAVVTWLDGSGADGSLVALAAGWNPATAAWSAPATLAAWDGLNMSTPRLAAAANGTFTAVWDQGDGYRNYDVRTAALAPGDRAWSAPRTLGSTTTGSIWSIDLAVAPGGGATAVWDELNRFTDEHTVSTATRTSAQPSWSSASVLPGTDATSSNVQVAMDAKNATTVLWRNGADDLKSATRTAPSGGWSAAQTAVSAINYSDGSEPLAAPNGDVTYVWTGWSRTAGTPVVQTVTRTASTGTWSAPKTLSTGYVNWQVDASIGADGTVQVVWPQVPSIDNGNDNYLEWAVRADGTWSKATALNSAPVVAVPNTDALAGEVAAGPDGRATVLWRKAEYTGSGGYTSQVWSESQTLLIKPRITTNAAVSGTARTGSTLTCSAAWNGINTKATWSWLRDGAVISGATAKTRALTSADYAHKVSCRVTVSNGAGSVASTSPALKVAVGPALKATTAPSISGSVKVGYKLTAARGTWSPSAASYTYQWKRNGKSISGATKSTYVLVKADRGQKITFKITAHRNGWTNGTATTKSVTVR</sequence>
<name>A0A561UZZ2_9ACTN</name>
<dbReference type="PROSITE" id="PS50835">
    <property type="entry name" value="IG_LIKE"/>
    <property type="match status" value="1"/>
</dbReference>
<evidence type="ECO:0000313" key="3">
    <source>
        <dbReference type="EMBL" id="TWG04938.1"/>
    </source>
</evidence>
<evidence type="ECO:0000256" key="1">
    <source>
        <dbReference type="SAM" id="SignalP"/>
    </source>
</evidence>
<dbReference type="Proteomes" id="UP000318186">
    <property type="component" value="Unassembled WGS sequence"/>
</dbReference>
<feature type="domain" description="Ig-like" evidence="2">
    <location>
        <begin position="477"/>
        <end position="555"/>
    </location>
</feature>
<dbReference type="AlphaFoldDB" id="A0A561UZZ2"/>
<reference evidence="3 4" key="1">
    <citation type="submission" date="2019-06" db="EMBL/GenBank/DDBJ databases">
        <title>Sequencing the genomes of 1000 actinobacteria strains.</title>
        <authorList>
            <person name="Klenk H.-P."/>
        </authorList>
    </citation>
    <scope>NUCLEOTIDE SEQUENCE [LARGE SCALE GENOMIC DNA]</scope>
    <source>
        <strain evidence="3 4">DSM 42059</strain>
    </source>
</reference>